<proteinExistence type="predicted"/>
<reference evidence="2" key="1">
    <citation type="journal article" date="2023" name="G3 (Bethesda)">
        <title>Genome assembly and association tests identify interacting loci associated with vigor, precocity, and sex in interspecific pistachio rootstocks.</title>
        <authorList>
            <person name="Palmer W."/>
            <person name="Jacygrad E."/>
            <person name="Sagayaradj S."/>
            <person name="Cavanaugh K."/>
            <person name="Han R."/>
            <person name="Bertier L."/>
            <person name="Beede B."/>
            <person name="Kafkas S."/>
            <person name="Golino D."/>
            <person name="Preece J."/>
            <person name="Michelmore R."/>
        </authorList>
    </citation>
    <scope>NUCLEOTIDE SEQUENCE [LARGE SCALE GENOMIC DNA]</scope>
</reference>
<sequence length="289" mass="31417">MENTSSDKVDYALSSTEKILKAEEMNTENSKQEGQSEQQIGNNAAGELGQPEKEEQVTDPTVSDKINAKKMVNAARKFRNAQGKMLKVAKSGRARSSKGKNKEYVPTLRNAKCCLSNAQGKRVKVADSQRAPSPKGTNKEYVPKLINEEFNFSNAQGKLVQLAPNAEVAEEPNSHKMVDVKHADAEDMGRTPKLVSILLSEPVSIAGTINLHECGNYQDFAGEINRVHSELTGVPISANPSMADPMPGFNLSYLSPSDDFDAPSLDPGNQPWEMFSAVLDLIAAVPNEN</sequence>
<accession>A0ACC0XR74</accession>
<keyword evidence="2" id="KW-1185">Reference proteome</keyword>
<protein>
    <submittedName>
        <fullName evidence="1">Uncharacterized protein</fullName>
    </submittedName>
</protein>
<comment type="caution">
    <text evidence="1">The sequence shown here is derived from an EMBL/GenBank/DDBJ whole genome shotgun (WGS) entry which is preliminary data.</text>
</comment>
<dbReference type="Proteomes" id="UP001163603">
    <property type="component" value="Chromosome 11"/>
</dbReference>
<evidence type="ECO:0000313" key="1">
    <source>
        <dbReference type="EMBL" id="KAJ0020975.1"/>
    </source>
</evidence>
<organism evidence="1 2">
    <name type="scientific">Pistacia integerrima</name>
    <dbReference type="NCBI Taxonomy" id="434235"/>
    <lineage>
        <taxon>Eukaryota</taxon>
        <taxon>Viridiplantae</taxon>
        <taxon>Streptophyta</taxon>
        <taxon>Embryophyta</taxon>
        <taxon>Tracheophyta</taxon>
        <taxon>Spermatophyta</taxon>
        <taxon>Magnoliopsida</taxon>
        <taxon>eudicotyledons</taxon>
        <taxon>Gunneridae</taxon>
        <taxon>Pentapetalae</taxon>
        <taxon>rosids</taxon>
        <taxon>malvids</taxon>
        <taxon>Sapindales</taxon>
        <taxon>Anacardiaceae</taxon>
        <taxon>Pistacia</taxon>
    </lineage>
</organism>
<dbReference type="EMBL" id="CM047746">
    <property type="protein sequence ID" value="KAJ0020975.1"/>
    <property type="molecule type" value="Genomic_DNA"/>
</dbReference>
<gene>
    <name evidence="1" type="ORF">Pint_31870</name>
</gene>
<name>A0ACC0XR74_9ROSI</name>
<evidence type="ECO:0000313" key="2">
    <source>
        <dbReference type="Proteomes" id="UP001163603"/>
    </source>
</evidence>